<dbReference type="HOGENOM" id="CLU_184318_0_0_6"/>
<dbReference type="GO" id="GO:0006355">
    <property type="term" value="P:regulation of DNA-templated transcription"/>
    <property type="evidence" value="ECO:0007669"/>
    <property type="project" value="InterPro"/>
</dbReference>
<evidence type="ECO:0000313" key="1">
    <source>
        <dbReference type="EMBL" id="ABS76957.1"/>
    </source>
</evidence>
<dbReference type="Gene3D" id="1.10.1220.10">
    <property type="entry name" value="Met repressor-like"/>
    <property type="match status" value="1"/>
</dbReference>
<proteinExistence type="predicted"/>
<dbReference type="RefSeq" id="WP_005770787.1">
    <property type="nucleotide sequence ID" value="NC_009727.1"/>
</dbReference>
<dbReference type="CDD" id="cd21631">
    <property type="entry name" value="RHH_CopG_NikR-like"/>
    <property type="match status" value="1"/>
</dbReference>
<protein>
    <submittedName>
        <fullName evidence="1">Transcriptional regulator, CopG family</fullName>
    </submittedName>
</protein>
<name>A9KFT6_COXBN</name>
<accession>A9KFT6</accession>
<dbReference type="Proteomes" id="UP000008555">
    <property type="component" value="Chromosome"/>
</dbReference>
<dbReference type="KEGG" id="cbd:CBUD_1322"/>
<organism evidence="1 2">
    <name type="scientific">Coxiella burnetii (strain Dugway 5J108-111)</name>
    <dbReference type="NCBI Taxonomy" id="434922"/>
    <lineage>
        <taxon>Bacteria</taxon>
        <taxon>Pseudomonadati</taxon>
        <taxon>Pseudomonadota</taxon>
        <taxon>Gammaproteobacteria</taxon>
        <taxon>Legionellales</taxon>
        <taxon>Coxiellaceae</taxon>
        <taxon>Coxiella</taxon>
    </lineage>
</organism>
<evidence type="ECO:0000313" key="2">
    <source>
        <dbReference type="Proteomes" id="UP000008555"/>
    </source>
</evidence>
<gene>
    <name evidence="1" type="ordered locus">CBUD_1322</name>
</gene>
<dbReference type="EMBL" id="CP000733">
    <property type="protein sequence ID" value="ABS76957.1"/>
    <property type="molecule type" value="Genomic_DNA"/>
</dbReference>
<dbReference type="InterPro" id="IPR013321">
    <property type="entry name" value="Arc_rbn_hlx_hlx"/>
</dbReference>
<reference evidence="1 2" key="1">
    <citation type="journal article" date="2009" name="Infect. Immun.">
        <title>Comparative genomics reveal extensive transposon-mediated genomic plasticity and diversity among potential effector proteins within the genus Coxiella.</title>
        <authorList>
            <person name="Beare P.A."/>
            <person name="Unsworth N."/>
            <person name="Andoh M."/>
            <person name="Voth D.E."/>
            <person name="Omsland A."/>
            <person name="Gilk S.D."/>
            <person name="Williams K.P."/>
            <person name="Sobral B.W."/>
            <person name="Kupko J.J.III."/>
            <person name="Porcella S.F."/>
            <person name="Samuel J.E."/>
            <person name="Heinzen R.A."/>
        </authorList>
    </citation>
    <scope>NUCLEOTIDE SEQUENCE [LARGE SCALE GENOMIC DNA]</scope>
    <source>
        <strain evidence="1 2">Dugway 5J108-111</strain>
    </source>
</reference>
<sequence length="84" mass="9823">MIRTQIYLTKQERKYLNLLSQKIGKSQSALIREAIDQFIKAHLKARDDHQAAMEAAKGLWADRKDLSNLTKIRKELDNRLKDTE</sequence>
<dbReference type="AlphaFoldDB" id="A9KFT6"/>